<reference evidence="4 5" key="1">
    <citation type="submission" date="2020-04" db="EMBL/GenBank/DDBJ databases">
        <title>Usitatibacter rugosus gen. nov., sp. nov. and Usitatibacter palustris sp. nov., novel members of Usitatibacteraceae fam. nov. within the order Nitrosomonadales isolated from soil.</title>
        <authorList>
            <person name="Huber K.J."/>
            <person name="Neumann-Schaal M."/>
            <person name="Geppert A."/>
            <person name="Luckner M."/>
            <person name="Wanner G."/>
            <person name="Overmann J."/>
        </authorList>
    </citation>
    <scope>NUCLEOTIDE SEQUENCE [LARGE SCALE GENOMIC DNA]</scope>
    <source>
        <strain evidence="4 5">0125_3</strain>
    </source>
</reference>
<evidence type="ECO:0000259" key="3">
    <source>
        <dbReference type="Pfam" id="PF00472"/>
    </source>
</evidence>
<dbReference type="SUPFAM" id="SSF75620">
    <property type="entry name" value="Release factor"/>
    <property type="match status" value="1"/>
</dbReference>
<evidence type="ECO:0000313" key="5">
    <source>
        <dbReference type="Proteomes" id="UP000501534"/>
    </source>
</evidence>
<name>A0A6M4GV67_9PROT</name>
<sequence>MPRRAPLAPPPYATDRPTLEREVVVEVFRASGPGGQHVNKTESALRLTHPPSGVVVMAQDTRSQFRNRETAFDRLVEALHRLNHVPKKRVATKPSRAAKERRITEKKVRAVTKRGRGRVSDD</sequence>
<evidence type="ECO:0000313" key="4">
    <source>
        <dbReference type="EMBL" id="QJR10344.1"/>
    </source>
</evidence>
<dbReference type="Pfam" id="PF00472">
    <property type="entry name" value="RF-1"/>
    <property type="match status" value="1"/>
</dbReference>
<proteinExistence type="inferred from homology"/>
<dbReference type="InterPro" id="IPR000352">
    <property type="entry name" value="Pep_chain_release_fac_I"/>
</dbReference>
<feature type="compositionally biased region" description="Basic residues" evidence="2">
    <location>
        <begin position="109"/>
        <end position="122"/>
    </location>
</feature>
<dbReference type="GO" id="GO:0003747">
    <property type="term" value="F:translation release factor activity"/>
    <property type="evidence" value="ECO:0007669"/>
    <property type="project" value="InterPro"/>
</dbReference>
<dbReference type="PANTHER" id="PTHR47814:SF1">
    <property type="entry name" value="PEPTIDYL-TRNA HYDROLASE ARFB"/>
    <property type="match status" value="1"/>
</dbReference>
<organism evidence="4 5">
    <name type="scientific">Usitatibacter rugosus</name>
    <dbReference type="NCBI Taxonomy" id="2732067"/>
    <lineage>
        <taxon>Bacteria</taxon>
        <taxon>Pseudomonadati</taxon>
        <taxon>Pseudomonadota</taxon>
        <taxon>Betaproteobacteria</taxon>
        <taxon>Nitrosomonadales</taxon>
        <taxon>Usitatibacteraceae</taxon>
        <taxon>Usitatibacter</taxon>
    </lineage>
</organism>
<dbReference type="GO" id="GO:0043022">
    <property type="term" value="F:ribosome binding"/>
    <property type="evidence" value="ECO:0007669"/>
    <property type="project" value="TreeGrafter"/>
</dbReference>
<accession>A0A6M4GV67</accession>
<dbReference type="PANTHER" id="PTHR47814">
    <property type="entry name" value="PEPTIDYL-TRNA HYDROLASE ARFB"/>
    <property type="match status" value="1"/>
</dbReference>
<dbReference type="InterPro" id="IPR045853">
    <property type="entry name" value="Pep_chain_release_fac_I_sf"/>
</dbReference>
<comment type="similarity">
    <text evidence="1">Belongs to the prokaryotic/mitochondrial release factor family.</text>
</comment>
<dbReference type="Proteomes" id="UP000501534">
    <property type="component" value="Chromosome"/>
</dbReference>
<evidence type="ECO:0000256" key="2">
    <source>
        <dbReference type="SAM" id="MobiDB-lite"/>
    </source>
</evidence>
<feature type="compositionally biased region" description="Basic and acidic residues" evidence="2">
    <location>
        <begin position="97"/>
        <end position="108"/>
    </location>
</feature>
<dbReference type="GO" id="GO:0072344">
    <property type="term" value="P:rescue of stalled ribosome"/>
    <property type="evidence" value="ECO:0007669"/>
    <property type="project" value="TreeGrafter"/>
</dbReference>
<dbReference type="GO" id="GO:0004045">
    <property type="term" value="F:peptidyl-tRNA hydrolase activity"/>
    <property type="evidence" value="ECO:0007669"/>
    <property type="project" value="TreeGrafter"/>
</dbReference>
<dbReference type="EMBL" id="CP053069">
    <property type="protein sequence ID" value="QJR10344.1"/>
    <property type="molecule type" value="Genomic_DNA"/>
</dbReference>
<feature type="domain" description="Prokaryotic-type class I peptide chain release factors" evidence="3">
    <location>
        <begin position="20"/>
        <end position="121"/>
    </location>
</feature>
<protein>
    <submittedName>
        <fullName evidence="4">Peptide chain release factor 2</fullName>
    </submittedName>
</protein>
<dbReference type="Gene3D" id="3.30.160.20">
    <property type="match status" value="1"/>
</dbReference>
<keyword evidence="5" id="KW-1185">Reference proteome</keyword>
<feature type="region of interest" description="Disordered" evidence="2">
    <location>
        <begin position="88"/>
        <end position="122"/>
    </location>
</feature>
<evidence type="ECO:0000256" key="1">
    <source>
        <dbReference type="ARBA" id="ARBA00010835"/>
    </source>
</evidence>
<gene>
    <name evidence="4" type="primary">prfB_1</name>
    <name evidence="4" type="ORF">DSM104443_01402</name>
</gene>
<dbReference type="KEGG" id="uru:DSM104443_01402"/>
<dbReference type="AlphaFoldDB" id="A0A6M4GV67"/>